<evidence type="ECO:0000259" key="11">
    <source>
        <dbReference type="Pfam" id="PF03015"/>
    </source>
</evidence>
<keyword evidence="10" id="KW-0560">Oxidoreductase</keyword>
<dbReference type="AlphaFoldDB" id="A0A9C6UC50"/>
<keyword evidence="13" id="KW-1185">Reference proteome</keyword>
<dbReference type="SUPFAM" id="SSF51735">
    <property type="entry name" value="NAD(P)-binding Rossmann-fold domains"/>
    <property type="match status" value="1"/>
</dbReference>
<dbReference type="RefSeq" id="XP_052125203.1">
    <property type="nucleotide sequence ID" value="XM_052269243.1"/>
</dbReference>
<feature type="domain" description="Thioester reductase (TE)" evidence="12">
    <location>
        <begin position="17"/>
        <end position="287"/>
    </location>
</feature>
<evidence type="ECO:0000259" key="12">
    <source>
        <dbReference type="Pfam" id="PF07993"/>
    </source>
</evidence>
<organism evidence="13 16">
    <name type="scientific">Frankliniella occidentalis</name>
    <name type="common">Western flower thrips</name>
    <name type="synonym">Euthrips occidentalis</name>
    <dbReference type="NCBI Taxonomy" id="133901"/>
    <lineage>
        <taxon>Eukaryota</taxon>
        <taxon>Metazoa</taxon>
        <taxon>Ecdysozoa</taxon>
        <taxon>Arthropoda</taxon>
        <taxon>Hexapoda</taxon>
        <taxon>Insecta</taxon>
        <taxon>Pterygota</taxon>
        <taxon>Neoptera</taxon>
        <taxon>Paraneoptera</taxon>
        <taxon>Thysanoptera</taxon>
        <taxon>Terebrantia</taxon>
        <taxon>Thripoidea</taxon>
        <taxon>Thripidae</taxon>
        <taxon>Frankliniella</taxon>
    </lineage>
</organism>
<dbReference type="RefSeq" id="XP_052125202.1">
    <property type="nucleotide sequence ID" value="XM_052269242.1"/>
</dbReference>
<dbReference type="InterPro" id="IPR026055">
    <property type="entry name" value="FAR"/>
</dbReference>
<feature type="transmembrane region" description="Helical" evidence="10">
    <location>
        <begin position="474"/>
        <end position="498"/>
    </location>
</feature>
<reference evidence="14 15" key="1">
    <citation type="submission" date="2025-04" db="UniProtKB">
        <authorList>
            <consortium name="RefSeq"/>
        </authorList>
    </citation>
    <scope>IDENTIFICATION</scope>
    <source>
        <tissue evidence="14 15">Whole organism</tissue>
    </source>
</reference>
<dbReference type="EC" id="1.2.1.84" evidence="10"/>
<evidence type="ECO:0000313" key="17">
    <source>
        <dbReference type="RefSeq" id="XP_052125204.1"/>
    </source>
</evidence>
<dbReference type="CDD" id="cd05236">
    <property type="entry name" value="FAR-N_SDR_e"/>
    <property type="match status" value="1"/>
</dbReference>
<protein>
    <recommendedName>
        <fullName evidence="10">Fatty acyl-CoA reductase</fullName>
        <ecNumber evidence="10">1.2.1.84</ecNumber>
    </recommendedName>
</protein>
<evidence type="ECO:0000256" key="2">
    <source>
        <dbReference type="ARBA" id="ARBA00005928"/>
    </source>
</evidence>
<evidence type="ECO:0000256" key="7">
    <source>
        <dbReference type="ARBA" id="ARBA00023098"/>
    </source>
</evidence>
<keyword evidence="3 10" id="KW-0444">Lipid biosynthesis</keyword>
<dbReference type="Proteomes" id="UP000504606">
    <property type="component" value="Unplaced"/>
</dbReference>
<name>A0A9C6UC50_FRAOC</name>
<gene>
    <name evidence="14 15 16 17" type="primary">LOC113212579</name>
</gene>
<dbReference type="GeneID" id="113212579"/>
<evidence type="ECO:0000256" key="9">
    <source>
        <dbReference type="ARBA" id="ARBA00052530"/>
    </source>
</evidence>
<dbReference type="PANTHER" id="PTHR11011:SF24">
    <property type="entry name" value="FATTY ACYL-COA REDUCTASE"/>
    <property type="match status" value="1"/>
</dbReference>
<keyword evidence="7 10" id="KW-0443">Lipid metabolism</keyword>
<dbReference type="RefSeq" id="XP_052125204.1">
    <property type="nucleotide sequence ID" value="XM_052269244.1"/>
</dbReference>
<comment type="similarity">
    <text evidence="2 10">Belongs to the fatty acyl-CoA reductase family.</text>
</comment>
<dbReference type="GO" id="GO:0080019">
    <property type="term" value="F:alcohol-forming very long-chain fatty acyl-CoA reductase activity"/>
    <property type="evidence" value="ECO:0007669"/>
    <property type="project" value="InterPro"/>
</dbReference>
<dbReference type="FunFam" id="3.40.50.720:FF:000143">
    <property type="entry name" value="Fatty acyl-CoA reductase"/>
    <property type="match status" value="1"/>
</dbReference>
<dbReference type="GO" id="GO:0102965">
    <property type="term" value="F:alcohol-forming long-chain fatty acyl-CoA reductase activity"/>
    <property type="evidence" value="ECO:0007669"/>
    <property type="project" value="UniProtKB-EC"/>
</dbReference>
<keyword evidence="6 10" id="KW-1133">Transmembrane helix</keyword>
<dbReference type="GO" id="GO:0016020">
    <property type="term" value="C:membrane"/>
    <property type="evidence" value="ECO:0007669"/>
    <property type="project" value="UniProtKB-SubCell"/>
</dbReference>
<dbReference type="Pfam" id="PF07993">
    <property type="entry name" value="NAD_binding_4"/>
    <property type="match status" value="1"/>
</dbReference>
<accession>A0A9C6UC50</accession>
<dbReference type="InterPro" id="IPR033640">
    <property type="entry name" value="FAR_C"/>
</dbReference>
<dbReference type="Gene3D" id="3.40.50.720">
    <property type="entry name" value="NAD(P)-binding Rossmann-like Domain"/>
    <property type="match status" value="1"/>
</dbReference>
<dbReference type="InterPro" id="IPR013120">
    <property type="entry name" value="FAR_NAD-bd"/>
</dbReference>
<feature type="domain" description="Fatty acyl-CoA reductase C-terminal" evidence="11">
    <location>
        <begin position="367"/>
        <end position="460"/>
    </location>
</feature>
<dbReference type="GO" id="GO:0035336">
    <property type="term" value="P:long-chain fatty-acyl-CoA metabolic process"/>
    <property type="evidence" value="ECO:0007669"/>
    <property type="project" value="TreeGrafter"/>
</dbReference>
<dbReference type="CDD" id="cd09071">
    <property type="entry name" value="FAR_C"/>
    <property type="match status" value="1"/>
</dbReference>
<dbReference type="RefSeq" id="XP_052125200.1">
    <property type="nucleotide sequence ID" value="XM_052269240.1"/>
</dbReference>
<keyword evidence="5 10" id="KW-0521">NADP</keyword>
<evidence type="ECO:0000256" key="8">
    <source>
        <dbReference type="ARBA" id="ARBA00023136"/>
    </source>
</evidence>
<evidence type="ECO:0000256" key="3">
    <source>
        <dbReference type="ARBA" id="ARBA00022516"/>
    </source>
</evidence>
<keyword evidence="8 10" id="KW-0472">Membrane</keyword>
<evidence type="ECO:0000256" key="4">
    <source>
        <dbReference type="ARBA" id="ARBA00022692"/>
    </source>
</evidence>
<evidence type="ECO:0000256" key="6">
    <source>
        <dbReference type="ARBA" id="ARBA00022989"/>
    </source>
</evidence>
<comment type="function">
    <text evidence="10">Catalyzes the reduction of fatty acyl-CoA to fatty alcohols.</text>
</comment>
<proteinExistence type="inferred from homology"/>
<evidence type="ECO:0000256" key="5">
    <source>
        <dbReference type="ARBA" id="ARBA00022857"/>
    </source>
</evidence>
<evidence type="ECO:0000313" key="13">
    <source>
        <dbReference type="Proteomes" id="UP000504606"/>
    </source>
</evidence>
<evidence type="ECO:0000313" key="14">
    <source>
        <dbReference type="RefSeq" id="XP_052125200.1"/>
    </source>
</evidence>
<dbReference type="InterPro" id="IPR036291">
    <property type="entry name" value="NAD(P)-bd_dom_sf"/>
</dbReference>
<keyword evidence="4 10" id="KW-0812">Transmembrane</keyword>
<comment type="catalytic activity">
    <reaction evidence="9 10">
        <text>a long-chain fatty acyl-CoA + 2 NADPH + 2 H(+) = a long-chain primary fatty alcohol + 2 NADP(+) + CoA</text>
        <dbReference type="Rhea" id="RHEA:52716"/>
        <dbReference type="ChEBI" id="CHEBI:15378"/>
        <dbReference type="ChEBI" id="CHEBI:57287"/>
        <dbReference type="ChEBI" id="CHEBI:57783"/>
        <dbReference type="ChEBI" id="CHEBI:58349"/>
        <dbReference type="ChEBI" id="CHEBI:77396"/>
        <dbReference type="ChEBI" id="CHEBI:83139"/>
        <dbReference type="EC" id="1.2.1.84"/>
    </reaction>
</comment>
<comment type="subcellular location">
    <subcellularLocation>
        <location evidence="1">Membrane</location>
        <topology evidence="1">Multi-pass membrane protein</topology>
    </subcellularLocation>
</comment>
<evidence type="ECO:0000256" key="1">
    <source>
        <dbReference type="ARBA" id="ARBA00004141"/>
    </source>
</evidence>
<dbReference type="Pfam" id="PF03015">
    <property type="entry name" value="Sterile"/>
    <property type="match status" value="1"/>
</dbReference>
<dbReference type="GO" id="GO:0005777">
    <property type="term" value="C:peroxisome"/>
    <property type="evidence" value="ECO:0007669"/>
    <property type="project" value="TreeGrafter"/>
</dbReference>
<dbReference type="PANTHER" id="PTHR11011">
    <property type="entry name" value="MALE STERILITY PROTEIN 2-RELATED"/>
    <property type="match status" value="1"/>
</dbReference>
<sequence length="506" mass="57459">MSLPIIKEELAGKHVFVTGGSGFMGKVLVEKLLRSCPDVECIYLLLRPKRGVSAQDRVEQIVQTPLFGPLLSERPSATAKLRAVAGDCSQLRLGLSADDEALLVDNVSYVFHAAATVRFDDPLQSAILLNTRGTREVVELCKRMPRLQVLQYVSTTYCFTKEPVLKERAYRAHLDWRTMIRIAETEDKGVLDAVTHKVLDYQPNTYTLTKALAENVINDARNDIPVMIYRPAVVISSLQEPIPGWLDNMNGPFGIWIGACKGVLRFSWGDPKVALSYTPVDWAIRAMIILAVAKATRAPALETNAEEVDVVHLEGSGYDRSTYGLQRDTLPSVLKYAPNAIRYPRYHIGRCYVYYWLGTMLSQVSYGLAIDCILRLSGQKPRLTGMYRKIFYTNQALAYFMMNEFPIETQKANKVHNALRHQDKSSFGLDITDPSSGLHYDRETCMRETIQGAFQYVLKETGTTEKNLKRLQRLYVLEVVMNILWCFVMYFTVGRFLIRKIYYLLM</sequence>
<evidence type="ECO:0000313" key="16">
    <source>
        <dbReference type="RefSeq" id="XP_052125203.1"/>
    </source>
</evidence>
<evidence type="ECO:0000313" key="15">
    <source>
        <dbReference type="RefSeq" id="XP_052125202.1"/>
    </source>
</evidence>
<evidence type="ECO:0000256" key="10">
    <source>
        <dbReference type="RuleBase" id="RU363097"/>
    </source>
</evidence>